<name>A0A2X3BT61_CLOPF</name>
<keyword evidence="1" id="KW-0812">Transmembrane</keyword>
<gene>
    <name evidence="2" type="ORF">NCTC8081_02239</name>
</gene>
<keyword evidence="1" id="KW-0472">Membrane</keyword>
<feature type="transmembrane region" description="Helical" evidence="1">
    <location>
        <begin position="77"/>
        <end position="99"/>
    </location>
</feature>
<organism evidence="2 3">
    <name type="scientific">Clostridium perfringens</name>
    <dbReference type="NCBI Taxonomy" id="1502"/>
    <lineage>
        <taxon>Bacteria</taxon>
        <taxon>Bacillati</taxon>
        <taxon>Bacillota</taxon>
        <taxon>Clostridia</taxon>
        <taxon>Eubacteriales</taxon>
        <taxon>Clostridiaceae</taxon>
        <taxon>Clostridium</taxon>
    </lineage>
</organism>
<evidence type="ECO:0008006" key="4">
    <source>
        <dbReference type="Google" id="ProtNLM"/>
    </source>
</evidence>
<feature type="transmembrane region" description="Helical" evidence="1">
    <location>
        <begin position="212"/>
        <end position="231"/>
    </location>
</feature>
<feature type="transmembrane region" description="Helical" evidence="1">
    <location>
        <begin position="236"/>
        <end position="252"/>
    </location>
</feature>
<feature type="transmembrane region" description="Helical" evidence="1">
    <location>
        <begin position="47"/>
        <end position="65"/>
    </location>
</feature>
<feature type="transmembrane region" description="Helical" evidence="1">
    <location>
        <begin position="388"/>
        <end position="408"/>
    </location>
</feature>
<feature type="transmembrane region" description="Helical" evidence="1">
    <location>
        <begin position="187"/>
        <end position="206"/>
    </location>
</feature>
<feature type="transmembrane region" description="Helical" evidence="1">
    <location>
        <begin position="258"/>
        <end position="276"/>
    </location>
</feature>
<sequence>MKKSWGNLKNNRLSYYVIIVSFMFLIFIGSIFIGNSILFIFKLPVNRLSIIIFPAIGLILSKFILNKDGEKIKWRYMIAILILFYLIIITLGIINNIIWDSSYDSLSYHQEGVIRLKDGWNPFYEQSGDIDRWVKHYTKAPWIFAASIYTITGRIESAKVLNMLLPIIVFLLGFAFFYLVTKKKTVISLLGALILAINPVNISQMFTYYVDAALGIYIIILIITLFFILFYEDLFYFKYFSLINIATFLVNIKFTGLAYAGVILAIFLICNFIYSSKSYNIKLVSFLFISFIFSVMIIGFNPYITNTLNNGNPLYPLSGKNKIDIMTNNTPEEFRYDSEFQKAYKALIAPPSVDNKVGKAPKSFSEMFEIKEGTRTIYAAADTRLRGFGIYSVIFLPISFLFLIYSILKCKDKKLKVCSILLLLGLAFVIIYCGDFWWARYISFIWAIPVLTYVSMAISENKFIKSIGWIFLIVMLINSTIMIPSTLEIKTKLSNRLKQEILVKKEIQNDEFKFSKVNKAKEFNLTYKIVD</sequence>
<keyword evidence="1" id="KW-1133">Transmembrane helix</keyword>
<accession>A0A2X3BT61</accession>
<feature type="transmembrane region" description="Helical" evidence="1">
    <location>
        <begin position="12"/>
        <end position="41"/>
    </location>
</feature>
<proteinExistence type="predicted"/>
<feature type="transmembrane region" description="Helical" evidence="1">
    <location>
        <begin position="467"/>
        <end position="487"/>
    </location>
</feature>
<evidence type="ECO:0000256" key="1">
    <source>
        <dbReference type="SAM" id="Phobius"/>
    </source>
</evidence>
<dbReference type="EMBL" id="UAWO01000002">
    <property type="protein sequence ID" value="SQC08318.1"/>
    <property type="molecule type" value="Genomic_DNA"/>
</dbReference>
<feature type="transmembrane region" description="Helical" evidence="1">
    <location>
        <begin position="160"/>
        <end position="180"/>
    </location>
</feature>
<feature type="transmembrane region" description="Helical" evidence="1">
    <location>
        <begin position="415"/>
        <end position="432"/>
    </location>
</feature>
<protein>
    <recommendedName>
        <fullName evidence="4">Glycosyltransferase RgtA/B/C/D-like domain-containing protein</fullName>
    </recommendedName>
</protein>
<reference evidence="2 3" key="1">
    <citation type="submission" date="2018-06" db="EMBL/GenBank/DDBJ databases">
        <authorList>
            <consortium name="Pathogen Informatics"/>
            <person name="Doyle S."/>
        </authorList>
    </citation>
    <scope>NUCLEOTIDE SEQUENCE [LARGE SCALE GENOMIC DNA]</scope>
    <source>
        <strain evidence="2 3">NCTC8081</strain>
    </source>
</reference>
<dbReference type="AlphaFoldDB" id="A0A2X3BT61"/>
<dbReference type="Proteomes" id="UP000250234">
    <property type="component" value="Unassembled WGS sequence"/>
</dbReference>
<evidence type="ECO:0000313" key="3">
    <source>
        <dbReference type="Proteomes" id="UP000250234"/>
    </source>
</evidence>
<feature type="transmembrane region" description="Helical" evidence="1">
    <location>
        <begin position="283"/>
        <end position="304"/>
    </location>
</feature>
<dbReference type="RefSeq" id="WP_111946028.1">
    <property type="nucleotide sequence ID" value="NZ_CATNYA010000014.1"/>
</dbReference>
<evidence type="ECO:0000313" key="2">
    <source>
        <dbReference type="EMBL" id="SQC08318.1"/>
    </source>
</evidence>